<accession>A0ACB7IE89</accession>
<evidence type="ECO:0000313" key="2">
    <source>
        <dbReference type="Proteomes" id="UP000091857"/>
    </source>
</evidence>
<comment type="caution">
    <text evidence="1">The sequence shown here is derived from an EMBL/GenBank/DDBJ whole genome shotgun (WGS) entry which is preliminary data.</text>
</comment>
<protein>
    <submittedName>
        <fullName evidence="1">Uncharacterized protein</fullName>
    </submittedName>
</protein>
<dbReference type="EMBL" id="CM004387">
    <property type="protein sequence ID" value="KAG8663208.1"/>
    <property type="molecule type" value="Genomic_DNA"/>
</dbReference>
<keyword evidence="2" id="KW-1185">Reference proteome</keyword>
<dbReference type="Proteomes" id="UP000091857">
    <property type="component" value="Chromosome 1"/>
</dbReference>
<organism evidence="1 2">
    <name type="scientific">Manihot esculenta</name>
    <name type="common">Cassava</name>
    <name type="synonym">Jatropha manihot</name>
    <dbReference type="NCBI Taxonomy" id="3983"/>
    <lineage>
        <taxon>Eukaryota</taxon>
        <taxon>Viridiplantae</taxon>
        <taxon>Streptophyta</taxon>
        <taxon>Embryophyta</taxon>
        <taxon>Tracheophyta</taxon>
        <taxon>Spermatophyta</taxon>
        <taxon>Magnoliopsida</taxon>
        <taxon>eudicotyledons</taxon>
        <taxon>Gunneridae</taxon>
        <taxon>Pentapetalae</taxon>
        <taxon>rosids</taxon>
        <taxon>fabids</taxon>
        <taxon>Malpighiales</taxon>
        <taxon>Euphorbiaceae</taxon>
        <taxon>Crotonoideae</taxon>
        <taxon>Manihoteae</taxon>
        <taxon>Manihot</taxon>
    </lineage>
</organism>
<name>A0ACB7IE89_MANES</name>
<evidence type="ECO:0000313" key="1">
    <source>
        <dbReference type="EMBL" id="KAG8663208.1"/>
    </source>
</evidence>
<sequence>MGNCLRRRAHDPNQQVDNVPKPLSAGVDGIQLSHHKKNSMSVQRNTSSNTLKVVTNQCKNEASHHTLQKKKATLSASSLHRERQSKTEKDGYSVSPKDWSVSIVNKKDEVFGPYKLNHFSYCALKSATQKFSDKNLIGQGGFGDVYKGYINFRTKDAAKPNDRGLAVAVKRLRSNRTQGHNEWENEVKFLSRLNHPNIVKLIGCCCEDKHRMLVYEYMIRGSLEAHLLRVFFLFQTENGTELHWRRRISIALGVARGLEYLHTRRKPVIHRDLKASNVLLGKDFNAKLSDFGLSKFGPQDGETSLITRVVGTRGYFAPEYFATGHLTLKTDVFSFGVVLLEIFSGCEAIKKHSDGVARDLAQWTKPHLSNKVELHRVVDKKLGSIPMEEALDFAKVILRCLSSNPRTRPTMAEVVADLEKLQRRMDSYNSNQLHYLRTRR</sequence>
<gene>
    <name evidence="1" type="ORF">MANES_01G188350v8</name>
</gene>
<proteinExistence type="predicted"/>
<reference evidence="2" key="1">
    <citation type="journal article" date="2016" name="Nat. Biotechnol.">
        <title>Sequencing wild and cultivated cassava and related species reveals extensive interspecific hybridization and genetic diversity.</title>
        <authorList>
            <person name="Bredeson J.V."/>
            <person name="Lyons J.B."/>
            <person name="Prochnik S.E."/>
            <person name="Wu G.A."/>
            <person name="Ha C.M."/>
            <person name="Edsinger-Gonzales E."/>
            <person name="Grimwood J."/>
            <person name="Schmutz J."/>
            <person name="Rabbi I.Y."/>
            <person name="Egesi C."/>
            <person name="Nauluvula P."/>
            <person name="Lebot V."/>
            <person name="Ndunguru J."/>
            <person name="Mkamilo G."/>
            <person name="Bart R.S."/>
            <person name="Setter T.L."/>
            <person name="Gleadow R.M."/>
            <person name="Kulakow P."/>
            <person name="Ferguson M.E."/>
            <person name="Rounsley S."/>
            <person name="Rokhsar D.S."/>
        </authorList>
    </citation>
    <scope>NUCLEOTIDE SEQUENCE [LARGE SCALE GENOMIC DNA]</scope>
    <source>
        <strain evidence="2">cv. AM560-2</strain>
    </source>
</reference>